<evidence type="ECO:0000256" key="1">
    <source>
        <dbReference type="ARBA" id="ARBA00004141"/>
    </source>
</evidence>
<evidence type="ECO:0000256" key="5">
    <source>
        <dbReference type="SAM" id="Phobius"/>
    </source>
</evidence>
<dbReference type="EMBL" id="EQ962652">
    <property type="protein sequence ID" value="EED22770.1"/>
    <property type="molecule type" value="Genomic_DNA"/>
</dbReference>
<dbReference type="HOGENOM" id="CLU_551099_0_0_1"/>
<dbReference type="GO" id="GO:0046873">
    <property type="term" value="F:metal ion transmembrane transporter activity"/>
    <property type="evidence" value="ECO:0007669"/>
    <property type="project" value="InterPro"/>
</dbReference>
<organism evidence="6 7">
    <name type="scientific">Talaromyces stipitatus (strain ATCC 10500 / CBS 375.48 / QM 6759 / NRRL 1006)</name>
    <name type="common">Penicillium stipitatum</name>
    <dbReference type="NCBI Taxonomy" id="441959"/>
    <lineage>
        <taxon>Eukaryota</taxon>
        <taxon>Fungi</taxon>
        <taxon>Dikarya</taxon>
        <taxon>Ascomycota</taxon>
        <taxon>Pezizomycotina</taxon>
        <taxon>Eurotiomycetes</taxon>
        <taxon>Eurotiomycetidae</taxon>
        <taxon>Eurotiales</taxon>
        <taxon>Trichocomaceae</taxon>
        <taxon>Talaromyces</taxon>
        <taxon>Talaromyces sect. Talaromyces</taxon>
    </lineage>
</organism>
<feature type="transmembrane region" description="Helical" evidence="5">
    <location>
        <begin position="418"/>
        <end position="440"/>
    </location>
</feature>
<feature type="transmembrane region" description="Helical" evidence="5">
    <location>
        <begin position="452"/>
        <end position="479"/>
    </location>
</feature>
<dbReference type="Gene3D" id="1.20.58.340">
    <property type="entry name" value="Magnesium transport protein CorA, transmembrane region"/>
    <property type="match status" value="1"/>
</dbReference>
<sequence>MSAITPQAEWNQKIQEFSLHASLHNKHSPNQAAMKALWAQSFLQPLRQSKSAEDETVKQEDATIGAFSTSAEEQFIVCIRGFPDHNVLQFLGRQLHIDPHVLLSHLPYPLSFEIRPLPTAPNPVIQVNLISLGFYHPEELTHPKQRTIDAKTKSYNRGLFENNNWGYQQCRHVNQHGCRFFSVEQRISLIICREYGKLWSAIILNDSGIEHSESPWYQGNRFPPRFLPLKEFGNLPLVPAYLPDNVAATKTIIQRRPDPCLSRVHNCTPMSSEEMQLCLQDPIMLATDLFKTSALSWRQFFAFFHHIKNECTQQENRTEIADQLRRDKEVLDRAYRYFEDVICLLDHRYALNQPICSSSVEREQVDKILCQVRDDFKLLQAESAKLREQCTDSIGIEMNMISIRNAKKSIEQTERVRLLTFMAYLFIPLSFVASIFGMNVSQLQDPSPPIKIFFAVACPITLACALLPIWREVLAYILAARDQVRHILRGDAQMPLF</sequence>
<gene>
    <name evidence="6" type="ORF">TSTA_062570</name>
</gene>
<keyword evidence="4 5" id="KW-0472">Membrane</keyword>
<protein>
    <recommendedName>
        <fullName evidence="8">CorA family metal ion transporter</fullName>
    </recommendedName>
</protein>
<name>B8LXV5_TALSN</name>
<dbReference type="SUPFAM" id="SSF144083">
    <property type="entry name" value="Magnesium transport protein CorA, transmembrane region"/>
    <property type="match status" value="1"/>
</dbReference>
<dbReference type="AlphaFoldDB" id="B8LXV5"/>
<keyword evidence="7" id="KW-1185">Reference proteome</keyword>
<reference evidence="7" key="1">
    <citation type="journal article" date="2015" name="Genome Announc.">
        <title>Genome sequence of the AIDS-associated pathogen Penicillium marneffei (ATCC18224) and its near taxonomic relative Talaromyces stipitatus (ATCC10500).</title>
        <authorList>
            <person name="Nierman W.C."/>
            <person name="Fedorova-Abrams N.D."/>
            <person name="Andrianopoulos A."/>
        </authorList>
    </citation>
    <scope>NUCLEOTIDE SEQUENCE [LARGE SCALE GENOMIC DNA]</scope>
    <source>
        <strain evidence="7">ATCC 10500 / CBS 375.48 / QM 6759 / NRRL 1006</strain>
    </source>
</reference>
<dbReference type="Pfam" id="PF01544">
    <property type="entry name" value="CorA"/>
    <property type="match status" value="1"/>
</dbReference>
<evidence type="ECO:0000256" key="4">
    <source>
        <dbReference type="ARBA" id="ARBA00023136"/>
    </source>
</evidence>
<dbReference type="OMA" id="SAICWIR"/>
<dbReference type="Proteomes" id="UP000001745">
    <property type="component" value="Unassembled WGS sequence"/>
</dbReference>
<dbReference type="GO" id="GO:0016020">
    <property type="term" value="C:membrane"/>
    <property type="evidence" value="ECO:0007669"/>
    <property type="project" value="UniProtKB-SubCell"/>
</dbReference>
<accession>B8LXV5</accession>
<evidence type="ECO:0008006" key="8">
    <source>
        <dbReference type="Google" id="ProtNLM"/>
    </source>
</evidence>
<proteinExistence type="predicted"/>
<comment type="subcellular location">
    <subcellularLocation>
        <location evidence="1">Membrane</location>
        <topology evidence="1">Multi-pass membrane protein</topology>
    </subcellularLocation>
</comment>
<keyword evidence="3 5" id="KW-1133">Transmembrane helix</keyword>
<evidence type="ECO:0000313" key="7">
    <source>
        <dbReference type="Proteomes" id="UP000001745"/>
    </source>
</evidence>
<dbReference type="VEuPathDB" id="FungiDB:TSTA_062570"/>
<dbReference type="InterPro" id="IPR045863">
    <property type="entry name" value="CorA_TM1_TM2"/>
</dbReference>
<evidence type="ECO:0000256" key="3">
    <source>
        <dbReference type="ARBA" id="ARBA00022989"/>
    </source>
</evidence>
<evidence type="ECO:0000256" key="2">
    <source>
        <dbReference type="ARBA" id="ARBA00022692"/>
    </source>
</evidence>
<dbReference type="RefSeq" id="XP_002340157.1">
    <property type="nucleotide sequence ID" value="XM_002340116.1"/>
</dbReference>
<dbReference type="InParanoid" id="B8LXV5"/>
<dbReference type="eggNOG" id="ENOG502SJAG">
    <property type="taxonomic scope" value="Eukaryota"/>
</dbReference>
<dbReference type="InterPro" id="IPR002523">
    <property type="entry name" value="MgTranspt_CorA/ZnTranspt_ZntB"/>
</dbReference>
<dbReference type="GeneID" id="8104399"/>
<dbReference type="PhylomeDB" id="B8LXV5"/>
<keyword evidence="2 5" id="KW-0812">Transmembrane</keyword>
<evidence type="ECO:0000313" key="6">
    <source>
        <dbReference type="EMBL" id="EED22770.1"/>
    </source>
</evidence>
<dbReference type="OrthoDB" id="3231000at2759"/>